<evidence type="ECO:0000256" key="8">
    <source>
        <dbReference type="HAMAP-Rule" id="MF_00265"/>
    </source>
</evidence>
<accession>A0ABV2KPG6</accession>
<dbReference type="Gene3D" id="3.40.50.1010">
    <property type="entry name" value="5'-nuclease"/>
    <property type="match status" value="1"/>
</dbReference>
<evidence type="ECO:0000259" key="9">
    <source>
        <dbReference type="Pfam" id="PF01850"/>
    </source>
</evidence>
<evidence type="ECO:0000313" key="11">
    <source>
        <dbReference type="Proteomes" id="UP001549143"/>
    </source>
</evidence>
<dbReference type="InterPro" id="IPR029060">
    <property type="entry name" value="PIN-like_dom_sf"/>
</dbReference>
<reference evidence="10 11" key="1">
    <citation type="submission" date="2024-06" db="EMBL/GenBank/DDBJ databases">
        <title>Genomic Encyclopedia of Type Strains, Phase IV (KMG-IV): sequencing the most valuable type-strain genomes for metagenomic binning, comparative biology and taxonomic classification.</title>
        <authorList>
            <person name="Goeker M."/>
        </authorList>
    </citation>
    <scope>NUCLEOTIDE SEQUENCE [LARGE SCALE GENOMIC DNA]</scope>
    <source>
        <strain evidence="10 11">DSM 19730</strain>
    </source>
</reference>
<dbReference type="RefSeq" id="WP_354151882.1">
    <property type="nucleotide sequence ID" value="NZ_JBEPMN010000008.1"/>
</dbReference>
<comment type="similarity">
    <text evidence="7 8">Belongs to the PINc/VapC protein family.</text>
</comment>
<keyword evidence="11" id="KW-1185">Reference proteome</keyword>
<comment type="caution">
    <text evidence="10">The sequence shown here is derived from an EMBL/GenBank/DDBJ whole genome shotgun (WGS) entry which is preliminary data.</text>
</comment>
<evidence type="ECO:0000256" key="4">
    <source>
        <dbReference type="ARBA" id="ARBA00022723"/>
    </source>
</evidence>
<dbReference type="GO" id="GO:0004519">
    <property type="term" value="F:endonuclease activity"/>
    <property type="evidence" value="ECO:0007669"/>
    <property type="project" value="UniProtKB-KW"/>
</dbReference>
<dbReference type="HAMAP" id="MF_00265">
    <property type="entry name" value="VapC_Nob1"/>
    <property type="match status" value="1"/>
</dbReference>
<dbReference type="Pfam" id="PF01850">
    <property type="entry name" value="PIN"/>
    <property type="match status" value="1"/>
</dbReference>
<evidence type="ECO:0000256" key="3">
    <source>
        <dbReference type="ARBA" id="ARBA00022722"/>
    </source>
</evidence>
<protein>
    <recommendedName>
        <fullName evidence="8">Ribonuclease VapC</fullName>
        <shortName evidence="8">RNase VapC</shortName>
        <ecNumber evidence="8">3.1.-.-</ecNumber>
    </recommendedName>
    <alternativeName>
        <fullName evidence="8">Toxin VapC</fullName>
    </alternativeName>
</protein>
<feature type="binding site" evidence="8">
    <location>
        <position position="7"/>
    </location>
    <ligand>
        <name>Mg(2+)</name>
        <dbReference type="ChEBI" id="CHEBI:18420"/>
    </ligand>
</feature>
<proteinExistence type="inferred from homology"/>
<dbReference type="InterPro" id="IPR022907">
    <property type="entry name" value="VapC_family"/>
</dbReference>
<dbReference type="InterPro" id="IPR050556">
    <property type="entry name" value="Type_II_TA_system_RNase"/>
</dbReference>
<evidence type="ECO:0000256" key="7">
    <source>
        <dbReference type="ARBA" id="ARBA00038093"/>
    </source>
</evidence>
<gene>
    <name evidence="8" type="primary">vapC</name>
    <name evidence="10" type="ORF">ABID44_002350</name>
</gene>
<name>A0ABV2KPG6_9HYPH</name>
<dbReference type="EC" id="3.1.-.-" evidence="8"/>
<keyword evidence="3 8" id="KW-0540">Nuclease</keyword>
<keyword evidence="10" id="KW-0255">Endonuclease</keyword>
<comment type="cofactor">
    <cofactor evidence="1 8">
        <name>Mg(2+)</name>
        <dbReference type="ChEBI" id="CHEBI:18420"/>
    </cofactor>
</comment>
<feature type="binding site" evidence="8">
    <location>
        <position position="99"/>
    </location>
    <ligand>
        <name>Mg(2+)</name>
        <dbReference type="ChEBI" id="CHEBI:18420"/>
    </ligand>
</feature>
<keyword evidence="5 8" id="KW-0378">Hydrolase</keyword>
<keyword evidence="4 8" id="KW-0479">Metal-binding</keyword>
<organism evidence="10 11">
    <name type="scientific">Aquamicrobium ahrensii</name>
    <dbReference type="NCBI Taxonomy" id="469551"/>
    <lineage>
        <taxon>Bacteria</taxon>
        <taxon>Pseudomonadati</taxon>
        <taxon>Pseudomonadota</taxon>
        <taxon>Alphaproteobacteria</taxon>
        <taxon>Hyphomicrobiales</taxon>
        <taxon>Phyllobacteriaceae</taxon>
        <taxon>Aquamicrobium</taxon>
    </lineage>
</organism>
<keyword evidence="8" id="KW-0800">Toxin</keyword>
<evidence type="ECO:0000256" key="2">
    <source>
        <dbReference type="ARBA" id="ARBA00022649"/>
    </source>
</evidence>
<dbReference type="GO" id="GO:0016787">
    <property type="term" value="F:hydrolase activity"/>
    <property type="evidence" value="ECO:0007669"/>
    <property type="project" value="UniProtKB-KW"/>
</dbReference>
<feature type="domain" description="PIN" evidence="9">
    <location>
        <begin position="5"/>
        <end position="126"/>
    </location>
</feature>
<dbReference type="SUPFAM" id="SSF88723">
    <property type="entry name" value="PIN domain-like"/>
    <property type="match status" value="1"/>
</dbReference>
<evidence type="ECO:0000313" key="10">
    <source>
        <dbReference type="EMBL" id="MET3662018.1"/>
    </source>
</evidence>
<evidence type="ECO:0000256" key="1">
    <source>
        <dbReference type="ARBA" id="ARBA00001946"/>
    </source>
</evidence>
<dbReference type="PANTHER" id="PTHR33653">
    <property type="entry name" value="RIBONUCLEASE VAPC2"/>
    <property type="match status" value="1"/>
</dbReference>
<evidence type="ECO:0000256" key="5">
    <source>
        <dbReference type="ARBA" id="ARBA00022801"/>
    </source>
</evidence>
<evidence type="ECO:0000256" key="6">
    <source>
        <dbReference type="ARBA" id="ARBA00022842"/>
    </source>
</evidence>
<dbReference type="CDD" id="cd18745">
    <property type="entry name" value="PIN_VapC4-5_FitB-like"/>
    <property type="match status" value="1"/>
</dbReference>
<dbReference type="PANTHER" id="PTHR33653:SF1">
    <property type="entry name" value="RIBONUCLEASE VAPC2"/>
    <property type="match status" value="1"/>
</dbReference>
<keyword evidence="6 8" id="KW-0460">Magnesium</keyword>
<dbReference type="EMBL" id="JBEPMN010000008">
    <property type="protein sequence ID" value="MET3662018.1"/>
    <property type="molecule type" value="Genomic_DNA"/>
</dbReference>
<keyword evidence="2 8" id="KW-1277">Toxin-antitoxin system</keyword>
<dbReference type="Proteomes" id="UP001549143">
    <property type="component" value="Unassembled WGS sequence"/>
</dbReference>
<sequence length="136" mass="15071">MTLRLLDTNAVIALVARRSDALLQRVEASEPGSLAVSSVVAHELYFGAYRSERVAFNLETLRLLFADLAILDFDREDARVAGEIRAELKRRGTPIGPYDTLIAGQAMARGHTLVTNNTGEFSRIAGLRIEDWTIDR</sequence>
<dbReference type="InterPro" id="IPR002716">
    <property type="entry name" value="PIN_dom"/>
</dbReference>
<comment type="function">
    <text evidence="8">Toxic component of a toxin-antitoxin (TA) system. An RNase.</text>
</comment>